<accession>A0ABW8PUH8</accession>
<evidence type="ECO:0000313" key="13">
    <source>
        <dbReference type="EMBL" id="MFK7159559.1"/>
    </source>
</evidence>
<reference evidence="13 14" key="1">
    <citation type="submission" date="2024-02" db="EMBL/GenBank/DDBJ databases">
        <title>Marinospirillum sp. MEB 164 isolated from Lonar lake sediment.</title>
        <authorList>
            <person name="Joshi A."/>
            <person name="Thite S."/>
        </authorList>
    </citation>
    <scope>NUCLEOTIDE SEQUENCE [LARGE SCALE GENOMIC DNA]</scope>
    <source>
        <strain evidence="13 14">MEB164</strain>
    </source>
</reference>
<feature type="transmembrane region" description="Helical" evidence="12">
    <location>
        <begin position="325"/>
        <end position="345"/>
    </location>
</feature>
<protein>
    <recommendedName>
        <fullName evidence="4">Lipopolysaccharide export system permease protein LptF</fullName>
    </recommendedName>
</protein>
<dbReference type="PANTHER" id="PTHR33529:SF7">
    <property type="entry name" value="LIPOPOLYSACCHARIDE EXPORT SYSTEM PERMEASE PROTEIN LPTF"/>
    <property type="match status" value="1"/>
</dbReference>
<keyword evidence="8 12" id="KW-0812">Transmembrane</keyword>
<keyword evidence="14" id="KW-1185">Reference proteome</keyword>
<dbReference type="InterPro" id="IPR005495">
    <property type="entry name" value="LptG/LptF_permease"/>
</dbReference>
<dbReference type="EMBL" id="JBANFI010000001">
    <property type="protein sequence ID" value="MFK7159559.1"/>
    <property type="molecule type" value="Genomic_DNA"/>
</dbReference>
<comment type="subunit">
    <text evidence="11">Component of the lipopolysaccharide transport and assembly complex. The LptBFG transporter is composed of two ATP-binding proteins (LptB) and two transmembrane proteins (LptF and LptG).</text>
</comment>
<organism evidence="13 14">
    <name type="scientific">Marinospirillum alkalitolerans</name>
    <dbReference type="NCBI Taxonomy" id="3123374"/>
    <lineage>
        <taxon>Bacteria</taxon>
        <taxon>Pseudomonadati</taxon>
        <taxon>Pseudomonadota</taxon>
        <taxon>Gammaproteobacteria</taxon>
        <taxon>Oceanospirillales</taxon>
        <taxon>Oceanospirillaceae</taxon>
        <taxon>Marinospirillum</taxon>
    </lineage>
</organism>
<comment type="function">
    <text evidence="1">Part of the ABC transporter complex LptBFG involved in the translocation of lipopolysaccharide (LPS) from the inner membrane to the outer membrane.</text>
</comment>
<evidence type="ECO:0000256" key="8">
    <source>
        <dbReference type="ARBA" id="ARBA00022692"/>
    </source>
</evidence>
<comment type="similarity">
    <text evidence="3">Belongs to the LptF/LptG family.</text>
</comment>
<feature type="transmembrane region" description="Helical" evidence="12">
    <location>
        <begin position="294"/>
        <end position="313"/>
    </location>
</feature>
<keyword evidence="10 12" id="KW-0472">Membrane</keyword>
<evidence type="ECO:0000256" key="10">
    <source>
        <dbReference type="ARBA" id="ARBA00023136"/>
    </source>
</evidence>
<evidence type="ECO:0000256" key="7">
    <source>
        <dbReference type="ARBA" id="ARBA00022519"/>
    </source>
</evidence>
<dbReference type="RefSeq" id="WP_405336096.1">
    <property type="nucleotide sequence ID" value="NZ_JBANFI010000001.1"/>
</dbReference>
<keyword evidence="6" id="KW-1003">Cell membrane</keyword>
<evidence type="ECO:0000256" key="3">
    <source>
        <dbReference type="ARBA" id="ARBA00007725"/>
    </source>
</evidence>
<evidence type="ECO:0000256" key="1">
    <source>
        <dbReference type="ARBA" id="ARBA00002265"/>
    </source>
</evidence>
<feature type="transmembrane region" description="Helical" evidence="12">
    <location>
        <begin position="264"/>
        <end position="282"/>
    </location>
</feature>
<evidence type="ECO:0000256" key="4">
    <source>
        <dbReference type="ARBA" id="ARBA00014213"/>
    </source>
</evidence>
<keyword evidence="9 12" id="KW-1133">Transmembrane helix</keyword>
<evidence type="ECO:0000313" key="14">
    <source>
        <dbReference type="Proteomes" id="UP001621714"/>
    </source>
</evidence>
<gene>
    <name evidence="13" type="primary">lptF</name>
    <name evidence="13" type="ORF">V6U78_00720</name>
</gene>
<proteinExistence type="inferred from homology"/>
<dbReference type="InterPro" id="IPR030922">
    <property type="entry name" value="LptF"/>
</dbReference>
<evidence type="ECO:0000256" key="9">
    <source>
        <dbReference type="ARBA" id="ARBA00022989"/>
    </source>
</evidence>
<dbReference type="NCBIfam" id="TIGR04407">
    <property type="entry name" value="LptF_YjgP"/>
    <property type="match status" value="1"/>
</dbReference>
<name>A0ABW8PUH8_9GAMM</name>
<dbReference type="PANTHER" id="PTHR33529">
    <property type="entry name" value="SLR0882 PROTEIN-RELATED"/>
    <property type="match status" value="1"/>
</dbReference>
<comment type="caution">
    <text evidence="13">The sequence shown here is derived from an EMBL/GenBank/DDBJ whole genome shotgun (WGS) entry which is preliminary data.</text>
</comment>
<feature type="transmembrane region" description="Helical" evidence="12">
    <location>
        <begin position="55"/>
        <end position="77"/>
    </location>
</feature>
<keyword evidence="7" id="KW-0997">Cell inner membrane</keyword>
<evidence type="ECO:0000256" key="6">
    <source>
        <dbReference type="ARBA" id="ARBA00022475"/>
    </source>
</evidence>
<evidence type="ECO:0000256" key="5">
    <source>
        <dbReference type="ARBA" id="ARBA00022448"/>
    </source>
</evidence>
<evidence type="ECO:0000256" key="11">
    <source>
        <dbReference type="ARBA" id="ARBA00026081"/>
    </source>
</evidence>
<dbReference type="Proteomes" id="UP001621714">
    <property type="component" value="Unassembled WGS sequence"/>
</dbReference>
<comment type="subcellular location">
    <subcellularLocation>
        <location evidence="2">Cell inner membrane</location>
        <topology evidence="2">Multi-pass membrane protein</topology>
    </subcellularLocation>
</comment>
<evidence type="ECO:0000256" key="2">
    <source>
        <dbReference type="ARBA" id="ARBA00004429"/>
    </source>
</evidence>
<feature type="transmembrane region" description="Helical" evidence="12">
    <location>
        <begin position="98"/>
        <end position="120"/>
    </location>
</feature>
<keyword evidence="5" id="KW-0813">Transport</keyword>
<evidence type="ECO:0000256" key="12">
    <source>
        <dbReference type="SAM" id="Phobius"/>
    </source>
</evidence>
<sequence length="352" mass="39913">MILYRYIGREILLTTAAVTSILLLVIVGSRFARFLGRAASGRISLDALGHLTLLYMPYAAQLILPLSFILALMLTFGRLYMQSEMAVIQASGVSQRQLLKFAFVLALLLAGLTSVGSFYLTPWTQEASARLLEEQRSRTGFESISPGQFTAIGSQAVYIDRLSDDQQLLHQVLLAETRDQQETLVVAQRGFQQLEPETRSRFLVLQEGVRYTLPSTDLSLMQLDFAQYAQRVSQYVPPHIQQQVSMLPFHALLGQDSIEAQVEWQWRLALPIMLLVMVFVALPMTKVNPRQGRFMALLPVLLCQMLYLGGLMSLQDMMMKESWPIWPGLWSLHLTFLALGLFLCWRREVLKP</sequence>
<feature type="transmembrane region" description="Helical" evidence="12">
    <location>
        <begin position="12"/>
        <end position="35"/>
    </location>
</feature>
<dbReference type="Pfam" id="PF03739">
    <property type="entry name" value="LptF_LptG"/>
    <property type="match status" value="1"/>
</dbReference>